<feature type="transmembrane region" description="Helical" evidence="15">
    <location>
        <begin position="303"/>
        <end position="326"/>
    </location>
</feature>
<dbReference type="Pfam" id="PF00672">
    <property type="entry name" value="HAMP"/>
    <property type="match status" value="1"/>
</dbReference>
<dbReference type="InterPro" id="IPR013767">
    <property type="entry name" value="PAS_fold"/>
</dbReference>
<dbReference type="SUPFAM" id="SSF55785">
    <property type="entry name" value="PYP-like sensor domain (PAS domain)"/>
    <property type="match status" value="1"/>
</dbReference>
<evidence type="ECO:0000256" key="7">
    <source>
        <dbReference type="ARBA" id="ARBA00022692"/>
    </source>
</evidence>
<comment type="catalytic activity">
    <reaction evidence="1">
        <text>ATP + protein L-histidine = ADP + protein N-phospho-L-histidine.</text>
        <dbReference type="EC" id="2.7.13.3"/>
    </reaction>
</comment>
<dbReference type="Pfam" id="PF00989">
    <property type="entry name" value="PAS"/>
    <property type="match status" value="1"/>
</dbReference>
<dbReference type="GO" id="GO:0005524">
    <property type="term" value="F:ATP binding"/>
    <property type="evidence" value="ECO:0007669"/>
    <property type="project" value="UniProtKB-KW"/>
</dbReference>
<dbReference type="Pfam" id="PF00512">
    <property type="entry name" value="HisKA"/>
    <property type="match status" value="1"/>
</dbReference>
<dbReference type="InterPro" id="IPR045671">
    <property type="entry name" value="NtrY-like_N"/>
</dbReference>
<dbReference type="InterPro" id="IPR003594">
    <property type="entry name" value="HATPase_dom"/>
</dbReference>
<keyword evidence="13 15" id="KW-0472">Membrane</keyword>
<feature type="transmembrane region" description="Helical" evidence="15">
    <location>
        <begin position="68"/>
        <end position="95"/>
    </location>
</feature>
<dbReference type="EMBL" id="FPKU01000001">
    <property type="protein sequence ID" value="SFZ82116.1"/>
    <property type="molecule type" value="Genomic_DNA"/>
</dbReference>
<keyword evidence="8" id="KW-0547">Nucleotide-binding</keyword>
<dbReference type="InterPro" id="IPR000014">
    <property type="entry name" value="PAS"/>
</dbReference>
<accession>A0A1K2HW13</accession>
<organism evidence="18 19">
    <name type="scientific">Devosia enhydra</name>
    <dbReference type="NCBI Taxonomy" id="665118"/>
    <lineage>
        <taxon>Bacteria</taxon>
        <taxon>Pseudomonadati</taxon>
        <taxon>Pseudomonadota</taxon>
        <taxon>Alphaproteobacteria</taxon>
        <taxon>Hyphomicrobiales</taxon>
        <taxon>Devosiaceae</taxon>
        <taxon>Devosia</taxon>
    </lineage>
</organism>
<dbReference type="PANTHER" id="PTHR43065:SF10">
    <property type="entry name" value="PEROXIDE STRESS-ACTIVATED HISTIDINE KINASE MAK3"/>
    <property type="match status" value="1"/>
</dbReference>
<dbReference type="GO" id="GO:0000155">
    <property type="term" value="F:phosphorelay sensor kinase activity"/>
    <property type="evidence" value="ECO:0007669"/>
    <property type="project" value="InterPro"/>
</dbReference>
<dbReference type="SMART" id="SM00388">
    <property type="entry name" value="HisKA"/>
    <property type="match status" value="1"/>
</dbReference>
<keyword evidence="12" id="KW-0902">Two-component regulatory system</keyword>
<dbReference type="Gene3D" id="3.30.565.10">
    <property type="entry name" value="Histidine kinase-like ATPase, C-terminal domain"/>
    <property type="match status" value="1"/>
</dbReference>
<dbReference type="CDD" id="cd06225">
    <property type="entry name" value="HAMP"/>
    <property type="match status" value="1"/>
</dbReference>
<dbReference type="InterPro" id="IPR004358">
    <property type="entry name" value="Sig_transdc_His_kin-like_C"/>
</dbReference>
<dbReference type="SMART" id="SM00304">
    <property type="entry name" value="HAMP"/>
    <property type="match status" value="1"/>
</dbReference>
<sequence>MNDVAMASADLSDSRANPAVAAVAFFGDRSKQAIRALGLVVVISAVLVSVGSFLILTGGTDIEPTPEIWTVIWVANGILVLMLIALVLTEALLLLQSRWRKEAGSGLQLRMVTLFALVAAIPAALVAVVATFSLNQGLDQWFSERTRTIVESSRLVARSYMLEHAQVLRDDIIWVATELEQARGTYQTDRERFQRILTALATTRSLPFTSLIDASGDTLMRAQINAPGTVPRVPDGLTEGVEEGVPTLIAPGRTNLVGSVVKLRGYTDTYLFVARQVDPVVLEFMRLTDENITEYREYASNRLVFQITVTITYVGLALVLLLAALWTGIAMANRFVDPIRNLMIASSRVSAGDLDVQVPVQAGRGDLRDLSNRFNRMTHQLKTQRQALLEANETNEKRRQFTEAVVEGVSAGIIGLDPFGAVTLVNARAAEMLSRDEVSVIGEPIAKVIPQLAPIVERAMSARRGQTRDQIELGSGPDYRTYQVQITREGSMTESKGFVATLDDITDLLSAQRTGAWADVARRIAHEIKNPLTPIQLSAERLRRRYGERLEGDRDVFDKCINTIIRQVGDIGRMVDEFSSFARMPAAQPEKGDLSDTIRQAVFLESVRLPAIDIWVNLPEQPISAFFDARLISQCLTNLIKNAVEAIEGAGLEAIRNPVITVDAQPQDTHVRVSICDNGKGWPKENRQRLLEPYITTREKGTGLGLAIVAKIIEQHGGRVELVDAEPDEAGRIGACFAFTLPRGKATDDDAAGADEPVAHKPDQDTSHNGAGADAGGLDAAMQEGDSRPRDEIEEPAVPAAAST</sequence>
<feature type="transmembrane region" description="Helical" evidence="15">
    <location>
        <begin position="36"/>
        <end position="56"/>
    </location>
</feature>
<keyword evidence="10" id="KW-0067">ATP-binding</keyword>
<keyword evidence="9 18" id="KW-0418">Kinase</keyword>
<dbReference type="Gene3D" id="1.10.287.130">
    <property type="match status" value="1"/>
</dbReference>
<evidence type="ECO:0000256" key="10">
    <source>
        <dbReference type="ARBA" id="ARBA00022840"/>
    </source>
</evidence>
<dbReference type="EC" id="2.7.13.3" evidence="3"/>
<dbReference type="SUPFAM" id="SSF158472">
    <property type="entry name" value="HAMP domain-like"/>
    <property type="match status" value="1"/>
</dbReference>
<evidence type="ECO:0000256" key="14">
    <source>
        <dbReference type="SAM" id="MobiDB-lite"/>
    </source>
</evidence>
<dbReference type="InterPro" id="IPR003660">
    <property type="entry name" value="HAMP_dom"/>
</dbReference>
<dbReference type="SUPFAM" id="SSF55874">
    <property type="entry name" value="ATPase domain of HSP90 chaperone/DNA topoisomerase II/histidine kinase"/>
    <property type="match status" value="1"/>
</dbReference>
<keyword evidence="11 15" id="KW-1133">Transmembrane helix</keyword>
<feature type="transmembrane region" description="Helical" evidence="15">
    <location>
        <begin position="107"/>
        <end position="132"/>
    </location>
</feature>
<keyword evidence="4" id="KW-1003">Cell membrane</keyword>
<dbReference type="PRINTS" id="PR00344">
    <property type="entry name" value="BCTRLSENSOR"/>
</dbReference>
<dbReference type="PROSITE" id="PS50109">
    <property type="entry name" value="HIS_KIN"/>
    <property type="match status" value="1"/>
</dbReference>
<evidence type="ECO:0000313" key="19">
    <source>
        <dbReference type="Proteomes" id="UP000183447"/>
    </source>
</evidence>
<dbReference type="InterPro" id="IPR035965">
    <property type="entry name" value="PAS-like_dom_sf"/>
</dbReference>
<evidence type="ECO:0000256" key="8">
    <source>
        <dbReference type="ARBA" id="ARBA00022741"/>
    </source>
</evidence>
<dbReference type="GO" id="GO:0005886">
    <property type="term" value="C:plasma membrane"/>
    <property type="evidence" value="ECO:0007669"/>
    <property type="project" value="UniProtKB-SubCell"/>
</dbReference>
<dbReference type="InterPro" id="IPR036097">
    <property type="entry name" value="HisK_dim/P_sf"/>
</dbReference>
<keyword evidence="6" id="KW-0808">Transferase</keyword>
<dbReference type="GO" id="GO:0006355">
    <property type="term" value="P:regulation of DNA-templated transcription"/>
    <property type="evidence" value="ECO:0007669"/>
    <property type="project" value="InterPro"/>
</dbReference>
<evidence type="ECO:0000256" key="4">
    <source>
        <dbReference type="ARBA" id="ARBA00022475"/>
    </source>
</evidence>
<reference evidence="18 19" key="1">
    <citation type="submission" date="2016-11" db="EMBL/GenBank/DDBJ databases">
        <authorList>
            <person name="Jaros S."/>
            <person name="Januszkiewicz K."/>
            <person name="Wedrychowicz H."/>
        </authorList>
    </citation>
    <scope>NUCLEOTIDE SEQUENCE [LARGE SCALE GENOMIC DNA]</scope>
    <source>
        <strain evidence="18 19">ATCC 23634</strain>
    </source>
</reference>
<evidence type="ECO:0000256" key="11">
    <source>
        <dbReference type="ARBA" id="ARBA00022989"/>
    </source>
</evidence>
<dbReference type="Gene3D" id="3.30.450.20">
    <property type="entry name" value="PAS domain"/>
    <property type="match status" value="1"/>
</dbReference>
<dbReference type="STRING" id="665118.SAMN02983003_0889"/>
<evidence type="ECO:0000256" key="3">
    <source>
        <dbReference type="ARBA" id="ARBA00012438"/>
    </source>
</evidence>
<keyword evidence="7 15" id="KW-0812">Transmembrane</keyword>
<gene>
    <name evidence="18" type="ORF">SAMN02983003_0889</name>
</gene>
<dbReference type="PANTHER" id="PTHR43065">
    <property type="entry name" value="SENSOR HISTIDINE KINASE"/>
    <property type="match status" value="1"/>
</dbReference>
<dbReference type="AlphaFoldDB" id="A0A1K2HW13"/>
<proteinExistence type="predicted"/>
<evidence type="ECO:0000313" key="18">
    <source>
        <dbReference type="EMBL" id="SFZ82116.1"/>
    </source>
</evidence>
<keyword evidence="5" id="KW-0597">Phosphoprotein</keyword>
<evidence type="ECO:0000256" key="12">
    <source>
        <dbReference type="ARBA" id="ARBA00023012"/>
    </source>
</evidence>
<name>A0A1K2HW13_9HYPH</name>
<evidence type="ECO:0000256" key="5">
    <source>
        <dbReference type="ARBA" id="ARBA00022553"/>
    </source>
</evidence>
<feature type="compositionally biased region" description="Basic and acidic residues" evidence="14">
    <location>
        <begin position="757"/>
        <end position="766"/>
    </location>
</feature>
<feature type="region of interest" description="Disordered" evidence="14">
    <location>
        <begin position="746"/>
        <end position="804"/>
    </location>
</feature>
<dbReference type="CDD" id="cd00082">
    <property type="entry name" value="HisKA"/>
    <property type="match status" value="1"/>
</dbReference>
<dbReference type="Pfam" id="PF19312">
    <property type="entry name" value="NtrY_N"/>
    <property type="match status" value="1"/>
</dbReference>
<feature type="compositionally biased region" description="Low complexity" evidence="14">
    <location>
        <begin position="770"/>
        <end position="781"/>
    </location>
</feature>
<dbReference type="Proteomes" id="UP000183447">
    <property type="component" value="Unassembled WGS sequence"/>
</dbReference>
<evidence type="ECO:0000256" key="1">
    <source>
        <dbReference type="ARBA" id="ARBA00000085"/>
    </source>
</evidence>
<feature type="domain" description="Histidine kinase" evidence="16">
    <location>
        <begin position="523"/>
        <end position="745"/>
    </location>
</feature>
<keyword evidence="19" id="KW-1185">Reference proteome</keyword>
<evidence type="ECO:0000256" key="9">
    <source>
        <dbReference type="ARBA" id="ARBA00022777"/>
    </source>
</evidence>
<dbReference type="InterPro" id="IPR036890">
    <property type="entry name" value="HATPase_C_sf"/>
</dbReference>
<evidence type="ECO:0000256" key="6">
    <source>
        <dbReference type="ARBA" id="ARBA00022679"/>
    </source>
</evidence>
<protein>
    <recommendedName>
        <fullName evidence="3">histidine kinase</fullName>
        <ecNumber evidence="3">2.7.13.3</ecNumber>
    </recommendedName>
</protein>
<dbReference type="PROSITE" id="PS50885">
    <property type="entry name" value="HAMP"/>
    <property type="match status" value="1"/>
</dbReference>
<dbReference type="SUPFAM" id="SSF47384">
    <property type="entry name" value="Homodimeric domain of signal transducing histidine kinase"/>
    <property type="match status" value="1"/>
</dbReference>
<evidence type="ECO:0000256" key="15">
    <source>
        <dbReference type="SAM" id="Phobius"/>
    </source>
</evidence>
<evidence type="ECO:0000256" key="2">
    <source>
        <dbReference type="ARBA" id="ARBA00004651"/>
    </source>
</evidence>
<evidence type="ECO:0000259" key="16">
    <source>
        <dbReference type="PROSITE" id="PS50109"/>
    </source>
</evidence>
<comment type="subcellular location">
    <subcellularLocation>
        <location evidence="2">Cell membrane</location>
        <topology evidence="2">Multi-pass membrane protein</topology>
    </subcellularLocation>
</comment>
<dbReference type="Gene3D" id="6.10.340.10">
    <property type="match status" value="1"/>
</dbReference>
<dbReference type="InterPro" id="IPR005467">
    <property type="entry name" value="His_kinase_dom"/>
</dbReference>
<dbReference type="InterPro" id="IPR017232">
    <property type="entry name" value="NtrY"/>
</dbReference>
<dbReference type="PIRSF" id="PIRSF037532">
    <property type="entry name" value="STHK_NtrY"/>
    <property type="match status" value="1"/>
</dbReference>
<dbReference type="InterPro" id="IPR003661">
    <property type="entry name" value="HisK_dim/P_dom"/>
</dbReference>
<feature type="domain" description="HAMP" evidence="17">
    <location>
        <begin position="333"/>
        <end position="386"/>
    </location>
</feature>
<dbReference type="SMART" id="SM00387">
    <property type="entry name" value="HATPase_c"/>
    <property type="match status" value="1"/>
</dbReference>
<evidence type="ECO:0000259" key="17">
    <source>
        <dbReference type="PROSITE" id="PS50885"/>
    </source>
</evidence>
<dbReference type="CDD" id="cd00130">
    <property type="entry name" value="PAS"/>
    <property type="match status" value="1"/>
</dbReference>
<dbReference type="Pfam" id="PF02518">
    <property type="entry name" value="HATPase_c"/>
    <property type="match status" value="1"/>
</dbReference>
<evidence type="ECO:0000256" key="13">
    <source>
        <dbReference type="ARBA" id="ARBA00023136"/>
    </source>
</evidence>